<sequence length="167" mass="17755">MTILRDDQARNVDPSLVGEGLGLEVEVEVGLEVEVADELVLEELELEEVDDCELLLLDEDALPGVPSMPPPTAVGTVLPPALCAADLNAASVSGPLLLRKWNSTLLPGETERVSGLNVKPFCPTLTVWTAPAAEDDVVDGALEVDDDEVVDEDDEDDVLLGGPPYWA</sequence>
<proteinExistence type="predicted"/>
<dbReference type="RefSeq" id="XP_043158717.1">
    <property type="nucleotide sequence ID" value="XM_043302782.1"/>
</dbReference>
<dbReference type="AlphaFoldDB" id="A0A9P3ETX9"/>
<gene>
    <name evidence="1" type="ORF">Asppvi_006887</name>
</gene>
<dbReference type="GeneID" id="67005498"/>
<keyword evidence="2" id="KW-1185">Reference proteome</keyword>
<accession>A0A9P3ETX9</accession>
<comment type="caution">
    <text evidence="1">The sequence shown here is derived from an EMBL/GenBank/DDBJ whole genome shotgun (WGS) entry which is preliminary data.</text>
</comment>
<evidence type="ECO:0000313" key="2">
    <source>
        <dbReference type="Proteomes" id="UP001043456"/>
    </source>
</evidence>
<reference evidence="1 2" key="1">
    <citation type="submission" date="2018-10" db="EMBL/GenBank/DDBJ databases">
        <title>Pan-genome distribution and transcriptional activeness of fungal secondary metabolism genes in Aspergillus section Fumigati.</title>
        <authorList>
            <person name="Takahashi H."/>
            <person name="Umemura M."/>
            <person name="Ninomiya A."/>
            <person name="Kusuya Y."/>
            <person name="Urayama S."/>
            <person name="Shimizu M."/>
            <person name="Watanabe A."/>
            <person name="Kamei K."/>
            <person name="Yaguchi T."/>
            <person name="Hagiwara D."/>
        </authorList>
    </citation>
    <scope>NUCLEOTIDE SEQUENCE [LARGE SCALE GENOMIC DNA]</scope>
    <source>
        <strain evidence="1 2">IFM 55266</strain>
    </source>
</reference>
<name>A0A9P3ETX9_9EURO</name>
<dbReference type="EMBL" id="BHVY01000004">
    <property type="protein sequence ID" value="GIJ87971.1"/>
    <property type="molecule type" value="Genomic_DNA"/>
</dbReference>
<protein>
    <submittedName>
        <fullName evidence="1">Uncharacterized protein</fullName>
    </submittedName>
</protein>
<evidence type="ECO:0000313" key="1">
    <source>
        <dbReference type="EMBL" id="GIJ87971.1"/>
    </source>
</evidence>
<dbReference type="Proteomes" id="UP001043456">
    <property type="component" value="Unassembled WGS sequence"/>
</dbReference>
<organism evidence="1 2">
    <name type="scientific">Aspergillus pseudoviridinutans</name>
    <dbReference type="NCBI Taxonomy" id="1517512"/>
    <lineage>
        <taxon>Eukaryota</taxon>
        <taxon>Fungi</taxon>
        <taxon>Dikarya</taxon>
        <taxon>Ascomycota</taxon>
        <taxon>Pezizomycotina</taxon>
        <taxon>Eurotiomycetes</taxon>
        <taxon>Eurotiomycetidae</taxon>
        <taxon>Eurotiales</taxon>
        <taxon>Aspergillaceae</taxon>
        <taxon>Aspergillus</taxon>
        <taxon>Aspergillus subgen. Fumigati</taxon>
    </lineage>
</organism>